<organism evidence="2 3">
    <name type="scientific">Rhodoferax antarcticus ANT.BR</name>
    <dbReference type="NCBI Taxonomy" id="1111071"/>
    <lineage>
        <taxon>Bacteria</taxon>
        <taxon>Pseudomonadati</taxon>
        <taxon>Pseudomonadota</taxon>
        <taxon>Betaproteobacteria</taxon>
        <taxon>Burkholderiales</taxon>
        <taxon>Comamonadaceae</taxon>
        <taxon>Rhodoferax</taxon>
    </lineage>
</organism>
<dbReference type="STRING" id="81479.RA876_00650"/>
<feature type="domain" description="UspA" evidence="1">
    <location>
        <begin position="26"/>
        <end position="115"/>
    </location>
</feature>
<evidence type="ECO:0000313" key="2">
    <source>
        <dbReference type="EMBL" id="OLP07362.1"/>
    </source>
</evidence>
<proteinExistence type="predicted"/>
<dbReference type="EMBL" id="MSYM01000008">
    <property type="protein sequence ID" value="OLP07362.1"/>
    <property type="molecule type" value="Genomic_DNA"/>
</dbReference>
<gene>
    <name evidence="2" type="primary">yecG</name>
    <name evidence="2" type="ORF">BLL52_1192</name>
</gene>
<dbReference type="InterPro" id="IPR014729">
    <property type="entry name" value="Rossmann-like_a/b/a_fold"/>
</dbReference>
<accession>A0A1Q8YH88</accession>
<keyword evidence="3" id="KW-1185">Reference proteome</keyword>
<protein>
    <submittedName>
        <fullName evidence="2">Universal stress protein UspA</fullName>
    </submittedName>
</protein>
<sequence length="132" mass="13607">MRQAMRLALESGVETLDLINVQPWLSKEAAESHLSQRGWAATAAACAILDAKGLGWRLHVRMGEPATSIVLLAEFLGSRGIVIGARGLSTAESLLLGCVAQQVIRAALGVVLVVRTPGGPRPGAGDGSLASA</sequence>
<evidence type="ECO:0000313" key="3">
    <source>
        <dbReference type="Proteomes" id="UP000185911"/>
    </source>
</evidence>
<reference evidence="2 3" key="1">
    <citation type="submission" date="2017-01" db="EMBL/GenBank/DDBJ databases">
        <title>Genome sequence of Rhodoferax antarcticus ANT.BR, a psychrophilic purple nonsulfur bacterium from an Antarctic microbial mat.</title>
        <authorList>
            <person name="Baker J."/>
            <person name="Riester C."/>
            <person name="Skinner B."/>
            <person name="Newell A."/>
            <person name="Swingley W."/>
            <person name="Madigan M."/>
            <person name="Jung D."/>
            <person name="Asao M."/>
            <person name="Chen M."/>
            <person name="Loughlin P."/>
            <person name="Pan H."/>
            <person name="Lin S."/>
            <person name="Li N."/>
            <person name="Shaw J."/>
            <person name="Prado M."/>
            <person name="Sherman C."/>
            <person name="Li X."/>
            <person name="Tang J."/>
            <person name="Blankenship R."/>
            <person name="Zhao T."/>
            <person name="Touchman J."/>
            <person name="Sattley M."/>
        </authorList>
    </citation>
    <scope>NUCLEOTIDE SEQUENCE [LARGE SCALE GENOMIC DNA]</scope>
    <source>
        <strain evidence="2 3">ANT.BR</strain>
    </source>
</reference>
<evidence type="ECO:0000259" key="1">
    <source>
        <dbReference type="Pfam" id="PF00582"/>
    </source>
</evidence>
<dbReference type="Gene3D" id="3.40.50.620">
    <property type="entry name" value="HUPs"/>
    <property type="match status" value="1"/>
</dbReference>
<dbReference type="SUPFAM" id="SSF52402">
    <property type="entry name" value="Adenine nucleotide alpha hydrolases-like"/>
    <property type="match status" value="1"/>
</dbReference>
<dbReference type="CDD" id="cd00293">
    <property type="entry name" value="USP-like"/>
    <property type="match status" value="1"/>
</dbReference>
<dbReference type="InterPro" id="IPR006016">
    <property type="entry name" value="UspA"/>
</dbReference>
<comment type="caution">
    <text evidence="2">The sequence shown here is derived from an EMBL/GenBank/DDBJ whole genome shotgun (WGS) entry which is preliminary data.</text>
</comment>
<dbReference type="AlphaFoldDB" id="A0A1Q8YH88"/>
<dbReference type="Pfam" id="PF00582">
    <property type="entry name" value="Usp"/>
    <property type="match status" value="1"/>
</dbReference>
<dbReference type="Proteomes" id="UP000185911">
    <property type="component" value="Unassembled WGS sequence"/>
</dbReference>
<name>A0A1Q8YH88_9BURK</name>